<feature type="transmembrane region" description="Helical" evidence="4">
    <location>
        <begin position="75"/>
        <end position="92"/>
    </location>
</feature>
<keyword evidence="4" id="KW-0812">Transmembrane</keyword>
<evidence type="ECO:0000256" key="3">
    <source>
        <dbReference type="ARBA" id="ARBA00023002"/>
    </source>
</evidence>
<evidence type="ECO:0000313" key="7">
    <source>
        <dbReference type="Proteomes" id="UP000270743"/>
    </source>
</evidence>
<evidence type="ECO:0000259" key="5">
    <source>
        <dbReference type="Pfam" id="PF04116"/>
    </source>
</evidence>
<keyword evidence="4" id="KW-1133">Transmembrane helix</keyword>
<sequence length="175" mass="19881">MTWLAPLLIVVLTVAAMEFVAWWTHKYVMHGWGWGWHKSHHEPHDGGFELNDLYAVFFAAASIGLFWWGQSWWPATWLGAGMTLYGLLYFIAHDGLVHKRWPFTYIPRKGYLKRLYQAHRLHHAVDGKDGCVSFGFIYAPPVPTLVKQLDRNKAALGPDVKSAPVDGAGTPPQDR</sequence>
<dbReference type="OrthoDB" id="5243888at2"/>
<dbReference type="Pfam" id="PF04116">
    <property type="entry name" value="FA_hydroxylase"/>
    <property type="match status" value="1"/>
</dbReference>
<comment type="similarity">
    <text evidence="1">Belongs to the sterol desaturase family.</text>
</comment>
<protein>
    <submittedName>
        <fullName evidence="6">Fatty acid hydroxylase superfamily protein</fullName>
    </submittedName>
</protein>
<dbReference type="PANTHER" id="PTHR31899:SF9">
    <property type="entry name" value="BETA-CAROTENE 3-HYDROXYLASE 1, CHLOROPLASTIC"/>
    <property type="match status" value="1"/>
</dbReference>
<reference evidence="6 7" key="1">
    <citation type="submission" date="2018-12" db="EMBL/GenBank/DDBJ databases">
        <authorList>
            <person name="Criscuolo A."/>
        </authorList>
    </citation>
    <scope>NUCLEOTIDE SEQUENCE [LARGE SCALE GENOMIC DNA]</scope>
    <source>
        <strain evidence="6">ACIP1116241</strain>
    </source>
</reference>
<dbReference type="InterPro" id="IPR045019">
    <property type="entry name" value="BETA-OHASE-like"/>
</dbReference>
<dbReference type="GO" id="GO:0016123">
    <property type="term" value="P:xanthophyll biosynthetic process"/>
    <property type="evidence" value="ECO:0007669"/>
    <property type="project" value="TreeGrafter"/>
</dbReference>
<dbReference type="InterPro" id="IPR006694">
    <property type="entry name" value="Fatty_acid_hydroxylase"/>
</dbReference>
<evidence type="ECO:0000256" key="4">
    <source>
        <dbReference type="SAM" id="Phobius"/>
    </source>
</evidence>
<dbReference type="Proteomes" id="UP000270743">
    <property type="component" value="Unassembled WGS sequence"/>
</dbReference>
<gene>
    <name evidence="6" type="ORF">PARHAE_03899</name>
</gene>
<dbReference type="EMBL" id="UZWE01000072">
    <property type="protein sequence ID" value="VDS10681.1"/>
    <property type="molecule type" value="Genomic_DNA"/>
</dbReference>
<accession>A0A447IT61</accession>
<proteinExistence type="inferred from homology"/>
<dbReference type="RefSeq" id="WP_126156230.1">
    <property type="nucleotide sequence ID" value="NZ_UZWE01000072.1"/>
</dbReference>
<evidence type="ECO:0000256" key="2">
    <source>
        <dbReference type="ARBA" id="ARBA00022746"/>
    </source>
</evidence>
<keyword evidence="7" id="KW-1185">Reference proteome</keyword>
<evidence type="ECO:0000256" key="1">
    <source>
        <dbReference type="ARBA" id="ARBA00009324"/>
    </source>
</evidence>
<keyword evidence="3" id="KW-0560">Oxidoreductase</keyword>
<feature type="domain" description="Fatty acid hydroxylase" evidence="5">
    <location>
        <begin position="10"/>
        <end position="135"/>
    </location>
</feature>
<dbReference type="AlphaFoldDB" id="A0A447IT61"/>
<dbReference type="GO" id="GO:0016119">
    <property type="term" value="P:carotene metabolic process"/>
    <property type="evidence" value="ECO:0007669"/>
    <property type="project" value="TreeGrafter"/>
</dbReference>
<dbReference type="GO" id="GO:0010291">
    <property type="term" value="F:beta-carotene 3-hydroxylase activity"/>
    <property type="evidence" value="ECO:0007669"/>
    <property type="project" value="TreeGrafter"/>
</dbReference>
<organism evidence="6 7">
    <name type="scientific">Paracoccus haematequi</name>
    <dbReference type="NCBI Taxonomy" id="2491866"/>
    <lineage>
        <taxon>Bacteria</taxon>
        <taxon>Pseudomonadati</taxon>
        <taxon>Pseudomonadota</taxon>
        <taxon>Alphaproteobacteria</taxon>
        <taxon>Rhodobacterales</taxon>
        <taxon>Paracoccaceae</taxon>
        <taxon>Paracoccus</taxon>
    </lineage>
</organism>
<dbReference type="GO" id="GO:0005506">
    <property type="term" value="F:iron ion binding"/>
    <property type="evidence" value="ECO:0007669"/>
    <property type="project" value="InterPro"/>
</dbReference>
<keyword evidence="4" id="KW-0472">Membrane</keyword>
<feature type="transmembrane region" description="Helical" evidence="4">
    <location>
        <begin position="6"/>
        <end position="29"/>
    </location>
</feature>
<name>A0A447IT61_9RHOB</name>
<evidence type="ECO:0000313" key="6">
    <source>
        <dbReference type="EMBL" id="VDS10681.1"/>
    </source>
</evidence>
<dbReference type="PANTHER" id="PTHR31899">
    <property type="entry name" value="BETA-CAROTENE 3-HYDROXYLASE 1, CHLOROPLASTIC"/>
    <property type="match status" value="1"/>
</dbReference>
<keyword evidence="2" id="KW-0125">Carotenoid biosynthesis</keyword>